<evidence type="ECO:0000256" key="2">
    <source>
        <dbReference type="ARBA" id="ARBA00022801"/>
    </source>
</evidence>
<name>A0ABU8H7T9_9SPHN</name>
<dbReference type="GO" id="GO:0016787">
    <property type="term" value="F:hydrolase activity"/>
    <property type="evidence" value="ECO:0007669"/>
    <property type="project" value="UniProtKB-KW"/>
</dbReference>
<dbReference type="PANTHER" id="PTHR43817">
    <property type="entry name" value="GLYCOSYL HYDROLASE"/>
    <property type="match status" value="1"/>
</dbReference>
<comment type="caution">
    <text evidence="4">The sequence shown here is derived from an EMBL/GenBank/DDBJ whole genome shotgun (WGS) entry which is preliminary data.</text>
</comment>
<accession>A0ABU8H7T9</accession>
<dbReference type="Proteomes" id="UP001367771">
    <property type="component" value="Unassembled WGS sequence"/>
</dbReference>
<protein>
    <submittedName>
        <fullName evidence="4">Glycosyl hydrolase</fullName>
    </submittedName>
</protein>
<dbReference type="RefSeq" id="WP_336546220.1">
    <property type="nucleotide sequence ID" value="NZ_JBBBDM010000020.1"/>
</dbReference>
<evidence type="ECO:0000256" key="1">
    <source>
        <dbReference type="ARBA" id="ARBA00022729"/>
    </source>
</evidence>
<dbReference type="Gene3D" id="2.60.120.260">
    <property type="entry name" value="Galactose-binding domain-like"/>
    <property type="match status" value="1"/>
</dbReference>
<evidence type="ECO:0000256" key="3">
    <source>
        <dbReference type="SAM" id="SignalP"/>
    </source>
</evidence>
<keyword evidence="5" id="KW-1185">Reference proteome</keyword>
<sequence>MKAGFVALGLLISGAAQAQARGDDTGGTTAAATDALVDGFRDPPASARPRTWWHWLNGNITEDGIAKDLAWMKAIGLGGVQAFDANLMTPQVVKTRLAYMSPAWKQAFRFAATTAQRLDLELAIAASPGWSETGGPWVPPADGMKKLVWSETDVMGGRRPTAPLAAPPSVTGPFQSLPFFDSLAEFDAKAAGSARGQFYADVAVLAYPLTVADAARPNVMEGASGDLAALVDDDPSTAVALPRGTTSAPAVLTLRYAAPVTLRSATMFIPRALPAFGDPEYLPILEAQVDGGWRPIASLPLANVPTTVGFAPVTARAFRLVLCPNTRPKRVGLGAPAPGAQMEGLFPSAPPAATLAIAQLRLSAEAKVDRFEAKAGFATVIDYDALSRDTPDMAGVDPARVIDVTRHMSADGTLDWTPPAGRWRIVRLGTSLLGTTNHPASPEATGLEVDKYDGAAVTRYLDRYLDTYRDAAGAELIGDRGVQALVTDSFEAGDANWTPQMIAAFRSLRGYDPVPWLPALTGAVIGSHVRSDRFLRDYRQTLADLLAREHYGTIAKVAHGRGLKVYGEALEDSRPALGDDIAMRAYADVPMAAMWTFPHGGDPRPTLIGDIRGAASVAHLYGQNLVAAESMTSGFSPWAFAPADLRHVIDMEFALGVNRPVIHTSVHQPVDDKQPGLSLAIFGQYFNRHESWAGMARPWVDYMARSSYLLQQGRAQADVAYFFGEEAPLTALYAQAPLADVPVRYGYDFVDAPSLVSVLDMKDGLLTARSGARYRALYLGGSSVRMTLSTLRRIAELVDAGLTVIGEAPTGSPSLQDDPAAFAALVRRLWGSGADTQVGKGRVIAGRDVEAGLAHIGVAPDMDYAGAGAGGPLLFAHRTLPDGEVYFLANRGTTPVMRDVRFRVAGRMPELWHADSGTISPVSYRTEASRTVVPIMLGAEESVFVVFRRPAESPSVTVPAAASRVIASVTGPWTVRFQSGRGAPAETHLATLAPLDRSASPGIRYFSGVATYTNESVVPGAARVEPRFLDLGAVGDVAEVRVNGIAVGTAWHAPYRLDVTMALKPGRNWIEVRVANLWVNRLIGDAQPGATKVTWTAMPAYRADAPLRPSGLIGPVTLVAETAR</sequence>
<dbReference type="Pfam" id="PF17132">
    <property type="entry name" value="Glyco_hydro_106"/>
    <property type="match status" value="1"/>
</dbReference>
<keyword evidence="2 4" id="KW-0378">Hydrolase</keyword>
<evidence type="ECO:0000313" key="4">
    <source>
        <dbReference type="EMBL" id="MEI5689088.1"/>
    </source>
</evidence>
<proteinExistence type="predicted"/>
<dbReference type="PANTHER" id="PTHR43817:SF1">
    <property type="entry name" value="HYDROLASE, FAMILY 43, PUTATIVE (AFU_ORTHOLOGUE AFUA_3G01660)-RELATED"/>
    <property type="match status" value="1"/>
</dbReference>
<dbReference type="InterPro" id="IPR008979">
    <property type="entry name" value="Galactose-bd-like_sf"/>
</dbReference>
<feature type="signal peptide" evidence="3">
    <location>
        <begin position="1"/>
        <end position="18"/>
    </location>
</feature>
<reference evidence="4 5" key="1">
    <citation type="journal article" date="2013" name="Int. J. Syst. Evol. Microbiol.">
        <title>Sphingomonas kyungheensis sp. nov., a bacterium with ginsenoside-converting activity isolated from soil of a ginseng field.</title>
        <authorList>
            <person name="Son H.M."/>
            <person name="Yang J.E."/>
            <person name="Park Y."/>
            <person name="Han C.K."/>
            <person name="Kim S.G."/>
            <person name="Kook M."/>
            <person name="Yi T.H."/>
        </authorList>
    </citation>
    <scope>NUCLEOTIDE SEQUENCE [LARGE SCALE GENOMIC DNA]</scope>
    <source>
        <strain evidence="4 5">LMG 26582</strain>
    </source>
</reference>
<gene>
    <name evidence="4" type="ORF">V8201_18505</name>
</gene>
<feature type="chain" id="PRO_5046199404" evidence="3">
    <location>
        <begin position="19"/>
        <end position="1124"/>
    </location>
</feature>
<dbReference type="NCBIfam" id="NF045579">
    <property type="entry name" value="rhamnoside_JR"/>
    <property type="match status" value="1"/>
</dbReference>
<keyword evidence="1 3" id="KW-0732">Signal</keyword>
<organism evidence="4 5">
    <name type="scientific">Sphingomonas kyungheensis</name>
    <dbReference type="NCBI Taxonomy" id="1069987"/>
    <lineage>
        <taxon>Bacteria</taxon>
        <taxon>Pseudomonadati</taxon>
        <taxon>Pseudomonadota</taxon>
        <taxon>Alphaproteobacteria</taxon>
        <taxon>Sphingomonadales</taxon>
        <taxon>Sphingomonadaceae</taxon>
        <taxon>Sphingomonas</taxon>
    </lineage>
</organism>
<dbReference type="SUPFAM" id="SSF49785">
    <property type="entry name" value="Galactose-binding domain-like"/>
    <property type="match status" value="1"/>
</dbReference>
<evidence type="ECO:0000313" key="5">
    <source>
        <dbReference type="Proteomes" id="UP001367771"/>
    </source>
</evidence>
<dbReference type="EMBL" id="JBBBDM010000020">
    <property type="protein sequence ID" value="MEI5689088.1"/>
    <property type="molecule type" value="Genomic_DNA"/>
</dbReference>